<accession>A0A420AIW4</accession>
<dbReference type="InterPro" id="IPR012429">
    <property type="entry name" value="HGSNAT_cat"/>
</dbReference>
<feature type="transmembrane region" description="Helical" evidence="1">
    <location>
        <begin position="81"/>
        <end position="101"/>
    </location>
</feature>
<sequence length="404" mass="45857">MMKQRYYSLDVFRGATVALMIMVNNPGTWAHMFAPLKHAAWHGCSPTDLVFPFFLFAVGNAMSFVIPRLQEAGPAVFWKKVLKRTVLIFAIGLFINWWPFIKWEGAELVFKQWVDPNDPSRGIRILGVLQRIAIAYCFASILAYYFKEKAIIWISAGILLLYWAVCALMGGADPYSLEGWFGTKYDIAILGVPHIYKGEGVPFDPEGLMSTLPAVVQVVFGYLVGVFIKKQGQVDWLWSKVPTSNEPHFKLLSGMFVTGFILVVLAWIWALGFPINKKIWTSSYVLYTTGLATMTIGGMIWFIEVQGVKNKLTQFFDVFGKNPLFIFVLSGILPRFLGLFRIPDGLADDGTQKYIDAFGWFYKYVCAQVPGIPEVGSFVYSLCFLTLMWVICYWLDKKKIYVKV</sequence>
<evidence type="ECO:0000259" key="2">
    <source>
        <dbReference type="Pfam" id="PF07786"/>
    </source>
</evidence>
<dbReference type="GO" id="GO:0016746">
    <property type="term" value="F:acyltransferase activity"/>
    <property type="evidence" value="ECO:0007669"/>
    <property type="project" value="UniProtKB-KW"/>
</dbReference>
<feature type="transmembrane region" description="Helical" evidence="1">
    <location>
        <begin position="49"/>
        <end position="69"/>
    </location>
</feature>
<dbReference type="RefSeq" id="WP_244211832.1">
    <property type="nucleotide sequence ID" value="NZ_RAPY01000006.1"/>
</dbReference>
<evidence type="ECO:0000313" key="3">
    <source>
        <dbReference type="EMBL" id="RKE44365.1"/>
    </source>
</evidence>
<feature type="transmembrane region" description="Helical" evidence="1">
    <location>
        <begin position="151"/>
        <end position="172"/>
    </location>
</feature>
<dbReference type="Pfam" id="PF07786">
    <property type="entry name" value="HGSNAT_cat"/>
    <property type="match status" value="1"/>
</dbReference>
<dbReference type="PANTHER" id="PTHR31061">
    <property type="entry name" value="LD22376P"/>
    <property type="match status" value="1"/>
</dbReference>
<keyword evidence="4" id="KW-1185">Reference proteome</keyword>
<feature type="transmembrane region" description="Helical" evidence="1">
    <location>
        <begin position="378"/>
        <end position="395"/>
    </location>
</feature>
<keyword evidence="3" id="KW-0012">Acyltransferase</keyword>
<keyword evidence="1" id="KW-1133">Transmembrane helix</keyword>
<keyword evidence="1" id="KW-0472">Membrane</keyword>
<feature type="transmembrane region" description="Helical" evidence="1">
    <location>
        <begin position="208"/>
        <end position="228"/>
    </location>
</feature>
<comment type="caution">
    <text evidence="3">The sequence shown here is derived from an EMBL/GenBank/DDBJ whole genome shotgun (WGS) entry which is preliminary data.</text>
</comment>
<keyword evidence="3" id="KW-0808">Transferase</keyword>
<keyword evidence="1" id="KW-0812">Transmembrane</keyword>
<dbReference type="PANTHER" id="PTHR31061:SF24">
    <property type="entry name" value="LD22376P"/>
    <property type="match status" value="1"/>
</dbReference>
<evidence type="ECO:0000313" key="4">
    <source>
        <dbReference type="Proteomes" id="UP000286246"/>
    </source>
</evidence>
<name>A0A420AIW4_SPHD1</name>
<proteinExistence type="predicted"/>
<protein>
    <submittedName>
        <fullName evidence="3">Putative acyltransferase</fullName>
    </submittedName>
</protein>
<feature type="transmembrane region" description="Helical" evidence="1">
    <location>
        <begin position="249"/>
        <end position="272"/>
    </location>
</feature>
<dbReference type="EMBL" id="RAPY01000006">
    <property type="protein sequence ID" value="RKE44365.1"/>
    <property type="molecule type" value="Genomic_DNA"/>
</dbReference>
<reference evidence="3 4" key="1">
    <citation type="submission" date="2018-09" db="EMBL/GenBank/DDBJ databases">
        <title>Genomic Encyclopedia of Type Strains, Phase III (KMG-III): the genomes of soil and plant-associated and newly described type strains.</title>
        <authorList>
            <person name="Whitman W."/>
        </authorList>
    </citation>
    <scope>NUCLEOTIDE SEQUENCE [LARGE SCALE GENOMIC DNA]</scope>
    <source>
        <strain evidence="3 4">CECT 7938</strain>
    </source>
</reference>
<gene>
    <name evidence="3" type="ORF">DFQ12_4834</name>
</gene>
<feature type="domain" description="Heparan-alpha-glucosaminide N-acetyltransferase catalytic" evidence="2">
    <location>
        <begin position="5"/>
        <end position="167"/>
    </location>
</feature>
<organism evidence="3 4">
    <name type="scientific">Sphingobacterium detergens</name>
    <dbReference type="NCBI Taxonomy" id="1145106"/>
    <lineage>
        <taxon>Bacteria</taxon>
        <taxon>Pseudomonadati</taxon>
        <taxon>Bacteroidota</taxon>
        <taxon>Sphingobacteriia</taxon>
        <taxon>Sphingobacteriales</taxon>
        <taxon>Sphingobacteriaceae</taxon>
        <taxon>Sphingobacterium</taxon>
    </lineage>
</organism>
<feature type="transmembrane region" description="Helical" evidence="1">
    <location>
        <begin position="324"/>
        <end position="342"/>
    </location>
</feature>
<dbReference type="AlphaFoldDB" id="A0A420AIW4"/>
<feature type="transmembrane region" description="Helical" evidence="1">
    <location>
        <begin position="121"/>
        <end position="144"/>
    </location>
</feature>
<evidence type="ECO:0000256" key="1">
    <source>
        <dbReference type="SAM" id="Phobius"/>
    </source>
</evidence>
<feature type="transmembrane region" description="Helical" evidence="1">
    <location>
        <begin position="284"/>
        <end position="303"/>
    </location>
</feature>
<dbReference type="Proteomes" id="UP000286246">
    <property type="component" value="Unassembled WGS sequence"/>
</dbReference>
<feature type="transmembrane region" description="Helical" evidence="1">
    <location>
        <begin position="12"/>
        <end position="29"/>
    </location>
</feature>